<name>A0ABQ9U6S9_SAGOE</name>
<evidence type="ECO:0000313" key="1">
    <source>
        <dbReference type="EMBL" id="KAK2092756.1"/>
    </source>
</evidence>
<organism evidence="1 2">
    <name type="scientific">Saguinus oedipus</name>
    <name type="common">Cotton-top tamarin</name>
    <name type="synonym">Oedipomidas oedipus</name>
    <dbReference type="NCBI Taxonomy" id="9490"/>
    <lineage>
        <taxon>Eukaryota</taxon>
        <taxon>Metazoa</taxon>
        <taxon>Chordata</taxon>
        <taxon>Craniata</taxon>
        <taxon>Vertebrata</taxon>
        <taxon>Euteleostomi</taxon>
        <taxon>Mammalia</taxon>
        <taxon>Eutheria</taxon>
        <taxon>Euarchontoglires</taxon>
        <taxon>Primates</taxon>
        <taxon>Haplorrhini</taxon>
        <taxon>Platyrrhini</taxon>
        <taxon>Cebidae</taxon>
        <taxon>Callitrichinae</taxon>
        <taxon>Saguinus</taxon>
    </lineage>
</organism>
<reference evidence="1 2" key="1">
    <citation type="submission" date="2023-05" db="EMBL/GenBank/DDBJ databases">
        <title>B98-5 Cell Line De Novo Hybrid Assembly: An Optical Mapping Approach.</title>
        <authorList>
            <person name="Kananen K."/>
            <person name="Auerbach J.A."/>
            <person name="Kautto E."/>
            <person name="Blachly J.S."/>
        </authorList>
    </citation>
    <scope>NUCLEOTIDE SEQUENCE [LARGE SCALE GENOMIC DNA]</scope>
    <source>
        <strain evidence="1">B95-8</strain>
        <tissue evidence="1">Cell line</tissue>
    </source>
</reference>
<keyword evidence="2" id="KW-1185">Reference proteome</keyword>
<dbReference type="Proteomes" id="UP001266305">
    <property type="component" value="Unassembled WGS sequence"/>
</dbReference>
<dbReference type="EMBL" id="JASSZA010000015">
    <property type="protein sequence ID" value="KAK2092756.1"/>
    <property type="molecule type" value="Genomic_DNA"/>
</dbReference>
<protein>
    <submittedName>
        <fullName evidence="1">Uncharacterized protein</fullName>
    </submittedName>
</protein>
<accession>A0ABQ9U6S9</accession>
<evidence type="ECO:0000313" key="2">
    <source>
        <dbReference type="Proteomes" id="UP001266305"/>
    </source>
</evidence>
<gene>
    <name evidence="1" type="ORF">P7K49_029285</name>
</gene>
<proteinExistence type="predicted"/>
<sequence length="83" mass="9106">MAIILSSLNGSERAELYITSKEPYPHCIRCTKVDNGDGGVLHGSTRAAALKPMTMYSESLVLRAKALRTHVVPRTPSVVLLRR</sequence>
<comment type="caution">
    <text evidence="1">The sequence shown here is derived from an EMBL/GenBank/DDBJ whole genome shotgun (WGS) entry which is preliminary data.</text>
</comment>